<evidence type="ECO:0000256" key="4">
    <source>
        <dbReference type="ARBA" id="ARBA00022679"/>
    </source>
</evidence>
<dbReference type="InterPro" id="IPR050219">
    <property type="entry name" value="DnaG_primase"/>
</dbReference>
<keyword evidence="5" id="KW-0548">Nucleotidyltransferase</keyword>
<dbReference type="InterPro" id="IPR037068">
    <property type="entry name" value="DNA_primase_core_N_sf"/>
</dbReference>
<comment type="cofactor">
    <cofactor evidence="1">
        <name>Zn(2+)</name>
        <dbReference type="ChEBI" id="CHEBI:29105"/>
    </cofactor>
</comment>
<dbReference type="PANTHER" id="PTHR30313:SF2">
    <property type="entry name" value="DNA PRIMASE"/>
    <property type="match status" value="1"/>
</dbReference>
<organism evidence="14">
    <name type="scientific">marine metagenome</name>
    <dbReference type="NCBI Taxonomy" id="408172"/>
    <lineage>
        <taxon>unclassified sequences</taxon>
        <taxon>metagenomes</taxon>
        <taxon>ecological metagenomes</taxon>
    </lineage>
</organism>
<keyword evidence="2" id="KW-0240">DNA-directed RNA polymerase</keyword>
<dbReference type="InterPro" id="IPR002694">
    <property type="entry name" value="Znf_CHC2"/>
</dbReference>
<dbReference type="InterPro" id="IPR013264">
    <property type="entry name" value="DNAG_N"/>
</dbReference>
<dbReference type="Gene3D" id="3.90.580.10">
    <property type="entry name" value="Zinc finger, CHC2-type domain"/>
    <property type="match status" value="1"/>
</dbReference>
<dbReference type="Pfam" id="PF08275">
    <property type="entry name" value="DNAG_N"/>
    <property type="match status" value="1"/>
</dbReference>
<dbReference type="FunFam" id="3.90.580.10:FF:000001">
    <property type="entry name" value="DNA primase"/>
    <property type="match status" value="1"/>
</dbReference>
<evidence type="ECO:0000256" key="8">
    <source>
        <dbReference type="ARBA" id="ARBA00022771"/>
    </source>
</evidence>
<evidence type="ECO:0000256" key="3">
    <source>
        <dbReference type="ARBA" id="ARBA00022515"/>
    </source>
</evidence>
<dbReference type="GO" id="GO:0005737">
    <property type="term" value="C:cytoplasm"/>
    <property type="evidence" value="ECO:0007669"/>
    <property type="project" value="TreeGrafter"/>
</dbReference>
<dbReference type="SUPFAM" id="SSF57783">
    <property type="entry name" value="Zinc beta-ribbon"/>
    <property type="match status" value="1"/>
</dbReference>
<evidence type="ECO:0000256" key="7">
    <source>
        <dbReference type="ARBA" id="ARBA00022723"/>
    </source>
</evidence>
<keyword evidence="4" id="KW-0808">Transferase</keyword>
<dbReference type="Pfam" id="PF01807">
    <property type="entry name" value="Zn_ribbon_DnaG"/>
    <property type="match status" value="1"/>
</dbReference>
<dbReference type="InterPro" id="IPR036977">
    <property type="entry name" value="DNA_primase_Znf_CHC2"/>
</dbReference>
<evidence type="ECO:0000313" key="14">
    <source>
        <dbReference type="EMBL" id="SVB10053.1"/>
    </source>
</evidence>
<name>A0A382B9W9_9ZZZZ</name>
<dbReference type="Gene3D" id="3.90.980.10">
    <property type="entry name" value="DNA primase, catalytic core, N-terminal domain"/>
    <property type="match status" value="1"/>
</dbReference>
<evidence type="ECO:0000256" key="2">
    <source>
        <dbReference type="ARBA" id="ARBA00022478"/>
    </source>
</evidence>
<reference evidence="14" key="1">
    <citation type="submission" date="2018-05" db="EMBL/GenBank/DDBJ databases">
        <authorList>
            <person name="Lanie J.A."/>
            <person name="Ng W.-L."/>
            <person name="Kazmierczak K.M."/>
            <person name="Andrzejewski T.M."/>
            <person name="Davidsen T.M."/>
            <person name="Wayne K.J."/>
            <person name="Tettelin H."/>
            <person name="Glass J.I."/>
            <person name="Rusch D."/>
            <person name="Podicherti R."/>
            <person name="Tsui H.-C.T."/>
            <person name="Winkler M.E."/>
        </authorList>
    </citation>
    <scope>NUCLEOTIDE SEQUENCE</scope>
</reference>
<accession>A0A382B9W9</accession>
<dbReference type="GO" id="GO:0000428">
    <property type="term" value="C:DNA-directed RNA polymerase complex"/>
    <property type="evidence" value="ECO:0007669"/>
    <property type="project" value="UniProtKB-KW"/>
</dbReference>
<keyword evidence="10" id="KW-0460">Magnesium</keyword>
<dbReference type="AlphaFoldDB" id="A0A382B9W9"/>
<evidence type="ECO:0000256" key="1">
    <source>
        <dbReference type="ARBA" id="ARBA00001947"/>
    </source>
</evidence>
<evidence type="ECO:0000256" key="6">
    <source>
        <dbReference type="ARBA" id="ARBA00022705"/>
    </source>
</evidence>
<dbReference type="SUPFAM" id="SSF56731">
    <property type="entry name" value="DNA primase core"/>
    <property type="match status" value="1"/>
</dbReference>
<evidence type="ECO:0000259" key="13">
    <source>
        <dbReference type="SMART" id="SM00400"/>
    </source>
</evidence>
<dbReference type="GO" id="GO:0006269">
    <property type="term" value="P:DNA replication, synthesis of primer"/>
    <property type="evidence" value="ECO:0007669"/>
    <property type="project" value="UniProtKB-KW"/>
</dbReference>
<keyword evidence="7" id="KW-0479">Metal-binding</keyword>
<evidence type="ECO:0000256" key="10">
    <source>
        <dbReference type="ARBA" id="ARBA00022842"/>
    </source>
</evidence>
<keyword evidence="9" id="KW-0862">Zinc</keyword>
<evidence type="ECO:0000256" key="11">
    <source>
        <dbReference type="ARBA" id="ARBA00023125"/>
    </source>
</evidence>
<protein>
    <recommendedName>
        <fullName evidence="13">Zinc finger CHC2-type domain-containing protein</fullName>
    </recommendedName>
</protein>
<feature type="domain" description="Zinc finger CHC2-type" evidence="13">
    <location>
        <begin position="36"/>
        <end position="90"/>
    </location>
</feature>
<keyword evidence="12" id="KW-0804">Transcription</keyword>
<keyword evidence="3" id="KW-0639">Primosome</keyword>
<feature type="non-terminal residue" evidence="14">
    <location>
        <position position="230"/>
    </location>
</feature>
<dbReference type="GO" id="GO:0003899">
    <property type="term" value="F:DNA-directed RNA polymerase activity"/>
    <property type="evidence" value="ECO:0007669"/>
    <property type="project" value="InterPro"/>
</dbReference>
<proteinExistence type="predicted"/>
<dbReference type="EMBL" id="UINC01028664">
    <property type="protein sequence ID" value="SVB10053.1"/>
    <property type="molecule type" value="Genomic_DNA"/>
</dbReference>
<dbReference type="GO" id="GO:1990077">
    <property type="term" value="C:primosome complex"/>
    <property type="evidence" value="ECO:0007669"/>
    <property type="project" value="UniProtKB-KW"/>
</dbReference>
<dbReference type="GO" id="GO:0008270">
    <property type="term" value="F:zinc ion binding"/>
    <property type="evidence" value="ECO:0007669"/>
    <property type="project" value="UniProtKB-KW"/>
</dbReference>
<dbReference type="SMART" id="SM00400">
    <property type="entry name" value="ZnF_CHCC"/>
    <property type="match status" value="1"/>
</dbReference>
<dbReference type="GO" id="GO:0003677">
    <property type="term" value="F:DNA binding"/>
    <property type="evidence" value="ECO:0007669"/>
    <property type="project" value="UniProtKB-KW"/>
</dbReference>
<evidence type="ECO:0000256" key="12">
    <source>
        <dbReference type="ARBA" id="ARBA00023163"/>
    </source>
</evidence>
<keyword evidence="11" id="KW-0238">DNA-binding</keyword>
<sequence length="230" mass="25593">MSGKIPQDFIDELLTRVDIVEVIDRRVPLKKAGRDFTARCPFHDERTPSFTVSPTKQFYHCFGCGANGSAIGFLMNFAHLEFRDAVEELAMSAGLDMPTGEHLSPQNQDAPHLLQLVADANRWFKEQLRQHADAAEAIAYLKNRGITGEMAARFEIGFAPDGWENLTATAAGQPERLALLLKAGLVANRDKGGHYDRFRSRIIFPIHDSRGRVIAFGGRILGEGEPKYLN</sequence>
<dbReference type="FunFam" id="3.90.980.10:FF:000001">
    <property type="entry name" value="DNA primase"/>
    <property type="match status" value="1"/>
</dbReference>
<evidence type="ECO:0000256" key="9">
    <source>
        <dbReference type="ARBA" id="ARBA00022833"/>
    </source>
</evidence>
<dbReference type="PANTHER" id="PTHR30313">
    <property type="entry name" value="DNA PRIMASE"/>
    <property type="match status" value="1"/>
</dbReference>
<keyword evidence="6" id="KW-0235">DNA replication</keyword>
<evidence type="ECO:0000256" key="5">
    <source>
        <dbReference type="ARBA" id="ARBA00022695"/>
    </source>
</evidence>
<gene>
    <name evidence="14" type="ORF">METZ01_LOCUS162907</name>
</gene>
<keyword evidence="8" id="KW-0863">Zinc-finger</keyword>